<reference evidence="10 11" key="1">
    <citation type="submission" date="2020-01" db="EMBL/GenBank/DDBJ databases">
        <title>Complete genome sequence of Mycoplasma felis strain Myco-2.</title>
        <authorList>
            <person name="Kinoshita Y."/>
            <person name="Niwa H."/>
            <person name="Uchida-Fujii E."/>
            <person name="Nukada T."/>
        </authorList>
    </citation>
    <scope>NUCLEOTIDE SEQUENCE [LARGE SCALE GENOMIC DNA]</scope>
    <source>
        <strain evidence="10 11">Myco-2</strain>
    </source>
</reference>
<dbReference type="InterPro" id="IPR000718">
    <property type="entry name" value="Peptidase_M13"/>
</dbReference>
<keyword evidence="5" id="KW-0378">Hydrolase</keyword>
<dbReference type="PRINTS" id="PR00786">
    <property type="entry name" value="NEPRILYSIN"/>
</dbReference>
<feature type="domain" description="Peptidase M13 N-terminal" evidence="9">
    <location>
        <begin position="6"/>
        <end position="385"/>
    </location>
</feature>
<dbReference type="GO" id="GO:0016485">
    <property type="term" value="P:protein processing"/>
    <property type="evidence" value="ECO:0007669"/>
    <property type="project" value="TreeGrafter"/>
</dbReference>
<keyword evidence="6" id="KW-0862">Zinc</keyword>
<keyword evidence="7" id="KW-0482">Metalloprotease</keyword>
<dbReference type="GO" id="GO:0046872">
    <property type="term" value="F:metal ion binding"/>
    <property type="evidence" value="ECO:0007669"/>
    <property type="project" value="UniProtKB-KW"/>
</dbReference>
<gene>
    <name evidence="10" type="primary">pepO</name>
    <name evidence="10" type="ORF">JPM2_7060</name>
</gene>
<evidence type="ECO:0000259" key="9">
    <source>
        <dbReference type="Pfam" id="PF05649"/>
    </source>
</evidence>
<evidence type="ECO:0000256" key="5">
    <source>
        <dbReference type="ARBA" id="ARBA00022801"/>
    </source>
</evidence>
<dbReference type="PANTHER" id="PTHR11733:SF167">
    <property type="entry name" value="FI17812P1-RELATED"/>
    <property type="match status" value="1"/>
</dbReference>
<keyword evidence="3" id="KW-0645">Protease</keyword>
<dbReference type="Proteomes" id="UP000464317">
    <property type="component" value="Chromosome"/>
</dbReference>
<feature type="domain" description="Peptidase M13 C-terminal" evidence="8">
    <location>
        <begin position="442"/>
        <end position="632"/>
    </location>
</feature>
<keyword evidence="11" id="KW-1185">Reference proteome</keyword>
<evidence type="ECO:0000256" key="7">
    <source>
        <dbReference type="ARBA" id="ARBA00023049"/>
    </source>
</evidence>
<keyword evidence="4" id="KW-0479">Metal-binding</keyword>
<dbReference type="InterPro" id="IPR018497">
    <property type="entry name" value="Peptidase_M13_C"/>
</dbReference>
<evidence type="ECO:0000256" key="6">
    <source>
        <dbReference type="ARBA" id="ARBA00022833"/>
    </source>
</evidence>
<protein>
    <submittedName>
        <fullName evidence="10">Peptidase</fullName>
    </submittedName>
</protein>
<dbReference type="GO" id="GO:0004222">
    <property type="term" value="F:metalloendopeptidase activity"/>
    <property type="evidence" value="ECO:0007669"/>
    <property type="project" value="InterPro"/>
</dbReference>
<dbReference type="Gene3D" id="3.40.390.10">
    <property type="entry name" value="Collagenase (Catalytic Domain)"/>
    <property type="match status" value="1"/>
</dbReference>
<proteinExistence type="inferred from homology"/>
<dbReference type="RefSeq" id="WP_161553395.1">
    <property type="nucleotide sequence ID" value="NZ_AP022325.1"/>
</dbReference>
<name>A0A809SIK0_9BACT</name>
<accession>A0A809SIK0</accession>
<evidence type="ECO:0000259" key="8">
    <source>
        <dbReference type="Pfam" id="PF01431"/>
    </source>
</evidence>
<evidence type="ECO:0000256" key="1">
    <source>
        <dbReference type="ARBA" id="ARBA00001947"/>
    </source>
</evidence>
<dbReference type="AlphaFoldDB" id="A0A809SIK0"/>
<evidence type="ECO:0000313" key="11">
    <source>
        <dbReference type="Proteomes" id="UP000464317"/>
    </source>
</evidence>
<comment type="similarity">
    <text evidence="2">Belongs to the peptidase M13 family.</text>
</comment>
<evidence type="ECO:0000256" key="4">
    <source>
        <dbReference type="ARBA" id="ARBA00022723"/>
    </source>
</evidence>
<evidence type="ECO:0000256" key="3">
    <source>
        <dbReference type="ARBA" id="ARBA00022670"/>
    </source>
</evidence>
<dbReference type="InterPro" id="IPR042089">
    <property type="entry name" value="Peptidase_M13_dom_2"/>
</dbReference>
<organism evidence="10 11">
    <name type="scientific">Mycoplasmopsis felis</name>
    <dbReference type="NCBI Taxonomy" id="33923"/>
    <lineage>
        <taxon>Bacteria</taxon>
        <taxon>Bacillati</taxon>
        <taxon>Mycoplasmatota</taxon>
        <taxon>Mycoplasmoidales</taxon>
        <taxon>Metamycoplasmataceae</taxon>
        <taxon>Mycoplasmopsis</taxon>
    </lineage>
</organism>
<dbReference type="InterPro" id="IPR024079">
    <property type="entry name" value="MetalloPept_cat_dom_sf"/>
</dbReference>
<dbReference type="PANTHER" id="PTHR11733">
    <property type="entry name" value="ZINC METALLOPROTEASE FAMILY M13 NEPRILYSIN-RELATED"/>
    <property type="match status" value="1"/>
</dbReference>
<sequence>MKPLLKDDFFEYVNYEWLKEAKIPDDRSSIGSFVELDMKLEKLLKSLIFDWSTNKKEIPSKYPLLKEMIKFYSMILDENKREELSWKPIKNYLNKLLEINSFSDLYNQDRDFWLSYNSLPVEIQVYEDFIENTKKIVWLDSLSCILPSKETYQQENEKTKLLTSWKNMVVDLLIDYGFSKQKSESMVENAIKFDDLLKDYLLSSVEQANYVALYNLKQRNELNGYINKFNLINLLDLIIGQEVTEASIPNLRLYENFDKIFSEENFDLYKDLLFINNLLSNTSYLSEKIRIKATEYKKTVYSINKERSLSDYAFDLTSKYFGMPLGMFYAHEYFGQKAKEDVEYMVKSMIEIYKERLQKNDWLSKETIQKSIIKLNKFDYMVGFPEEIRPYYEKFMVKTYEDGSNIFENIRKFSKYITNYNLSLYHKSESKKLWGMSPATVNAYYNPTKNHIVFPAGILSSPFYNINASKSSNYGSIGAVIAHEISHGFDNNGAQFDENGALNNWWTENDLKEFQKRTQSVIELYDKRETKYGPVNGKLTVSENIADIGGLSCALEAAKREPDFSLEEFFISWAKAWRSVYKEGTAKRLLDSDVHAPAKIRANIVAANMDEFQDFFKITENDKMYIKPSKRVKIW</sequence>
<evidence type="ECO:0000313" key="10">
    <source>
        <dbReference type="EMBL" id="BBU48013.1"/>
    </source>
</evidence>
<comment type="cofactor">
    <cofactor evidence="1">
        <name>Zn(2+)</name>
        <dbReference type="ChEBI" id="CHEBI:29105"/>
    </cofactor>
</comment>
<dbReference type="PROSITE" id="PS51885">
    <property type="entry name" value="NEPRILYSIN"/>
    <property type="match status" value="1"/>
</dbReference>
<dbReference type="Gene3D" id="1.10.1380.10">
    <property type="entry name" value="Neutral endopeptidase , domain2"/>
    <property type="match status" value="1"/>
</dbReference>
<dbReference type="KEGG" id="mfel:JPM2_7060"/>
<dbReference type="SUPFAM" id="SSF55486">
    <property type="entry name" value="Metalloproteases ('zincins'), catalytic domain"/>
    <property type="match status" value="1"/>
</dbReference>
<dbReference type="Pfam" id="PF05649">
    <property type="entry name" value="Peptidase_M13_N"/>
    <property type="match status" value="1"/>
</dbReference>
<dbReference type="Pfam" id="PF01431">
    <property type="entry name" value="Peptidase_M13"/>
    <property type="match status" value="1"/>
</dbReference>
<dbReference type="GO" id="GO:0005886">
    <property type="term" value="C:plasma membrane"/>
    <property type="evidence" value="ECO:0007669"/>
    <property type="project" value="TreeGrafter"/>
</dbReference>
<dbReference type="CDD" id="cd08662">
    <property type="entry name" value="M13"/>
    <property type="match status" value="1"/>
</dbReference>
<dbReference type="InterPro" id="IPR008753">
    <property type="entry name" value="Peptidase_M13_N"/>
</dbReference>
<evidence type="ECO:0000256" key="2">
    <source>
        <dbReference type="ARBA" id="ARBA00007357"/>
    </source>
</evidence>
<dbReference type="EMBL" id="AP022325">
    <property type="protein sequence ID" value="BBU48013.1"/>
    <property type="molecule type" value="Genomic_DNA"/>
</dbReference>